<dbReference type="AlphaFoldDB" id="A0AAF3F357"/>
<feature type="compositionally biased region" description="Low complexity" evidence="1">
    <location>
        <begin position="525"/>
        <end position="536"/>
    </location>
</feature>
<evidence type="ECO:0000313" key="3">
    <source>
        <dbReference type="WBParaSite" id="MBELARI_LOCUS20783"/>
    </source>
</evidence>
<feature type="compositionally biased region" description="Low complexity" evidence="1">
    <location>
        <begin position="22"/>
        <end position="40"/>
    </location>
</feature>
<organism evidence="2 3">
    <name type="scientific">Mesorhabditis belari</name>
    <dbReference type="NCBI Taxonomy" id="2138241"/>
    <lineage>
        <taxon>Eukaryota</taxon>
        <taxon>Metazoa</taxon>
        <taxon>Ecdysozoa</taxon>
        <taxon>Nematoda</taxon>
        <taxon>Chromadorea</taxon>
        <taxon>Rhabditida</taxon>
        <taxon>Rhabditina</taxon>
        <taxon>Rhabditomorpha</taxon>
        <taxon>Rhabditoidea</taxon>
        <taxon>Rhabditidae</taxon>
        <taxon>Mesorhabditinae</taxon>
        <taxon>Mesorhabditis</taxon>
    </lineage>
</organism>
<feature type="compositionally biased region" description="Polar residues" evidence="1">
    <location>
        <begin position="550"/>
        <end position="566"/>
    </location>
</feature>
<accession>A0AAF3F357</accession>
<feature type="compositionally biased region" description="Polar residues" evidence="1">
    <location>
        <begin position="65"/>
        <end position="92"/>
    </location>
</feature>
<evidence type="ECO:0000256" key="1">
    <source>
        <dbReference type="SAM" id="MobiDB-lite"/>
    </source>
</evidence>
<keyword evidence="2" id="KW-1185">Reference proteome</keyword>
<protein>
    <submittedName>
        <fullName evidence="3">Uncharacterized protein</fullName>
    </submittedName>
</protein>
<feature type="region of interest" description="Disordered" evidence="1">
    <location>
        <begin position="517"/>
        <end position="845"/>
    </location>
</feature>
<feature type="compositionally biased region" description="Polar residues" evidence="1">
    <location>
        <begin position="588"/>
        <end position="602"/>
    </location>
</feature>
<feature type="compositionally biased region" description="Polar residues" evidence="1">
    <location>
        <begin position="653"/>
        <end position="662"/>
    </location>
</feature>
<feature type="compositionally biased region" description="Polar residues" evidence="1">
    <location>
        <begin position="618"/>
        <end position="643"/>
    </location>
</feature>
<feature type="compositionally biased region" description="Gly residues" evidence="1">
    <location>
        <begin position="1"/>
        <end position="21"/>
    </location>
</feature>
<proteinExistence type="predicted"/>
<evidence type="ECO:0000313" key="2">
    <source>
        <dbReference type="Proteomes" id="UP000887575"/>
    </source>
</evidence>
<sequence length="994" mass="105935">MSDAAGKGGGGGGKGSGGRGKGSSSASSKSSSASASRASKTPQRAKNKSRSTNPSPASAPRVDWTPQSAGNVSRSTNTSSASAPRASNTPQRAKNKSRLTSSSSASASRGSRNSRNTGNASRSTHKQKENKPLTNCPCPTKPANPRVKCVPFRPISRPRLIPERVSAPPTLPQTAVSPLHSQLSTDNDEMCIMDLPHPVTSSGTRSDLVHPATATRASTSDPILANIKGPLTIRTRRRMGRQPQSGDIFVEETIDILGANDPSATVEQVKGRPIQQGARDFKVNNENGKNSPSVGGGAVIAAGIAQLQFAVQLPSQGPLDFTWDQQFTTTQDAQPILVDFTQRPLEVQSINAINKNDLTGPVNIALHLNSTRGEETPIMTTTQTTAQPQAAPPSNCNVPSSANTLIRNAIEIRFGESKALPTTELRKKVPSLAKNLGHPQIRERVFFGDGVIRLDRDMLIRPEDGVGEMKEDVRTYDFVPATLPAMGERRFSMAPYSELSGFPSLLNIHGERARTRSPIVNARVSTGSTRSSSTSSLATAIPYRADGPMNRTSICPTASSPSVQTARSRESSLSATSGRSSRSKLQIAPSNQKKVSARTGVSMNRLERAQSTPPPFVSRQQPAKTSTEVSSLESSALVTAQRPSSGMSSSASIATDPTQASMIASFKTPPRGQWSTPMLDRYAPATHSTPRTRNSLSTPSSTGTARSIGRSTPQSRKQSQATPTRSQTVATPRCYSPYTINQRQASGHRSHRGVTQSAGNRSDHGHKSRSGKSSKTSRSSRHPTAFNIVNGERMFKRGNTPAKPATDGSTTHSISANRMARKARSCRKLFSPDSNTKSRDLNATSSNATTNYNGISASALSTTGMEATTMIEEPVNRLAKPCYRREPHRQCRGCGKPLTQKKKSTASAAQNPSIQMLETDSNASNGGGVRFKVKMRFDFSELLKQEKMPSFEPSTSASSRSNQIGASAVVCLPPGVIPEKATIIGIAPNNDPSK</sequence>
<name>A0AAF3F357_9BILA</name>
<dbReference type="WBParaSite" id="MBELARI_LOCUS20783">
    <property type="protein sequence ID" value="MBELARI_LOCUS20783"/>
    <property type="gene ID" value="MBELARI_LOCUS20783"/>
</dbReference>
<feature type="compositionally biased region" description="Low complexity" evidence="1">
    <location>
        <begin position="98"/>
        <end position="122"/>
    </location>
</feature>
<feature type="region of interest" description="Disordered" evidence="1">
    <location>
        <begin position="887"/>
        <end position="928"/>
    </location>
</feature>
<feature type="region of interest" description="Disordered" evidence="1">
    <location>
        <begin position="1"/>
        <end position="150"/>
    </location>
</feature>
<feature type="compositionally biased region" description="Polar residues" evidence="1">
    <location>
        <begin position="686"/>
        <end position="730"/>
    </location>
</feature>
<feature type="compositionally biased region" description="Polar residues" evidence="1">
    <location>
        <begin position="905"/>
        <end position="924"/>
    </location>
</feature>
<dbReference type="Proteomes" id="UP000887575">
    <property type="component" value="Unassembled WGS sequence"/>
</dbReference>
<feature type="compositionally biased region" description="Polar residues" evidence="1">
    <location>
        <begin position="807"/>
        <end position="816"/>
    </location>
</feature>
<feature type="compositionally biased region" description="Low complexity" evidence="1">
    <location>
        <begin position="571"/>
        <end position="580"/>
    </location>
</feature>
<reference evidence="3" key="1">
    <citation type="submission" date="2024-02" db="UniProtKB">
        <authorList>
            <consortium name="WormBaseParasite"/>
        </authorList>
    </citation>
    <scope>IDENTIFICATION</scope>
</reference>